<protein>
    <recommendedName>
        <fullName evidence="4">Cytochrome b561 domain-containing protein</fullName>
    </recommendedName>
</protein>
<reference evidence="3" key="1">
    <citation type="submission" date="2011-11" db="EMBL/GenBank/DDBJ databases">
        <title>The Genome Sequence of Fusarium oxysporum II5.</title>
        <authorList>
            <consortium name="The Broad Institute Genome Sequencing Platform"/>
            <person name="Ma L.-J."/>
            <person name="Gale L.R."/>
            <person name="Schwartz D.C."/>
            <person name="Zhou S."/>
            <person name="Corby-Kistler H."/>
            <person name="Young S.K."/>
            <person name="Zeng Q."/>
            <person name="Gargeya S."/>
            <person name="Fitzgerald M."/>
            <person name="Haas B."/>
            <person name="Abouelleil A."/>
            <person name="Alvarado L."/>
            <person name="Arachchi H.M."/>
            <person name="Berlin A."/>
            <person name="Brown A."/>
            <person name="Chapman S.B."/>
            <person name="Chen Z."/>
            <person name="Dunbar C."/>
            <person name="Freedman E."/>
            <person name="Gearin G."/>
            <person name="Goldberg J."/>
            <person name="Griggs A."/>
            <person name="Gujja S."/>
            <person name="Heiman D."/>
            <person name="Howarth C."/>
            <person name="Larson L."/>
            <person name="Lui A."/>
            <person name="MacDonald P.J.P."/>
            <person name="Montmayeur A."/>
            <person name="Murphy C."/>
            <person name="Neiman D."/>
            <person name="Pearson M."/>
            <person name="Priest M."/>
            <person name="Roberts A."/>
            <person name="Saif S."/>
            <person name="Shea T."/>
            <person name="Shenoy N."/>
            <person name="Sisk P."/>
            <person name="Stolte C."/>
            <person name="Sykes S."/>
            <person name="Wortman J."/>
            <person name="Nusbaum C."/>
            <person name="Birren B."/>
        </authorList>
    </citation>
    <scope>NUCLEOTIDE SEQUENCE [LARGE SCALE GENOMIC DNA]</scope>
    <source>
        <strain evidence="3">54006</strain>
    </source>
</reference>
<gene>
    <name evidence="3" type="ORF">FOIG_05075</name>
</gene>
<feature type="compositionally biased region" description="Polar residues" evidence="1">
    <location>
        <begin position="392"/>
        <end position="411"/>
    </location>
</feature>
<accession>X0JUR8</accession>
<evidence type="ECO:0000256" key="2">
    <source>
        <dbReference type="SAM" id="Phobius"/>
    </source>
</evidence>
<feature type="compositionally biased region" description="Polar residues" evidence="1">
    <location>
        <begin position="292"/>
        <end position="306"/>
    </location>
</feature>
<feature type="compositionally biased region" description="Basic and acidic residues" evidence="1">
    <location>
        <begin position="328"/>
        <end position="339"/>
    </location>
</feature>
<dbReference type="RefSeq" id="XP_031067042.1">
    <property type="nucleotide sequence ID" value="XM_031203463.1"/>
</dbReference>
<evidence type="ECO:0008006" key="4">
    <source>
        <dbReference type="Google" id="ProtNLM"/>
    </source>
</evidence>
<name>X0JUR8_FUSO5</name>
<evidence type="ECO:0000256" key="1">
    <source>
        <dbReference type="SAM" id="MobiDB-lite"/>
    </source>
</evidence>
<feature type="compositionally biased region" description="Basic and acidic residues" evidence="1">
    <location>
        <begin position="587"/>
        <end position="613"/>
    </location>
</feature>
<dbReference type="PANTHER" id="PTHR47797:SF3">
    <property type="entry name" value="CYTOCHROME B561 DOMAIN-CONTAINING PROTEIN"/>
    <property type="match status" value="1"/>
</dbReference>
<dbReference type="VEuPathDB" id="FungiDB:FOIG_05075"/>
<organism evidence="3">
    <name type="scientific">Fusarium odoratissimum (strain NRRL 54006)</name>
    <dbReference type="NCBI Taxonomy" id="1089451"/>
    <lineage>
        <taxon>Eukaryota</taxon>
        <taxon>Fungi</taxon>
        <taxon>Dikarya</taxon>
        <taxon>Ascomycota</taxon>
        <taxon>Pezizomycotina</taxon>
        <taxon>Sordariomycetes</taxon>
        <taxon>Hypocreomycetidae</taxon>
        <taxon>Hypocreales</taxon>
        <taxon>Nectriaceae</taxon>
        <taxon>Fusarium</taxon>
        <taxon>Fusarium oxysporum species complex</taxon>
        <taxon>Fusarium oxysporum f. sp. cubense (strain race 4)</taxon>
    </lineage>
</organism>
<feature type="compositionally biased region" description="Basic and acidic residues" evidence="1">
    <location>
        <begin position="518"/>
        <end position="535"/>
    </location>
</feature>
<feature type="compositionally biased region" description="Polar residues" evidence="1">
    <location>
        <begin position="695"/>
        <end position="720"/>
    </location>
</feature>
<feature type="compositionally biased region" description="Polar residues" evidence="1">
    <location>
        <begin position="573"/>
        <end position="583"/>
    </location>
</feature>
<sequence>MAPATDELSAPGAVSYDSNTQVVGDGTWDFDKNTFLLPNLQGLNHETMRYNGMGNRFSTLTQYHGLVLAHAVLGTIIFLFLIPFSVMTARFYSRRPGWAIKYHGQLNVFSGLLLVPLFILGYFAVGPERSLTNPHHGIGVAIFTLFLVQLMGGWIVRRVAKSVSLRIMIHQWFGRAIALLGITQVPLGLTLYGSPLYLFILYAVWMFFLFILYFILSWRSASHRDYYMGGARSEMRSELAPTEDTRTRYTESEYFSEYKSEPPKSKAKWLGPFIALGGLAALARGRNKNKNQDNGSRVRSRSPSFDRSQRPEVLPSRTGSASYLTGHTGEKYSDVTRKDNSGAGAGGGIAKFLAVLGLGKLFSKKDRSRDEDYSEYSAVSTETPRRHRATASAPTMTDFTRTDFTSDVTPNNRREPDITRTSLLPPSGNRPPPPAMSQMRSAADGSYTETALSSPPPSVTPRGKRYPPNSGRSFFEESDYSSYVSPSRRPQPEKSGGGFAKGLLGGLGFGWFAKKMADRRAAKEEQRLRDEEDLRSGTSLSRFTGGDGHGSPTRRDSRRPIERRQTGYPPTDTLLSTEMSESTIEPRPARDRNVTLRRLTEEEAKAARGRRDSASSISGLESPSYRRRYRRDSSQKRAETAAERRAEEEDAMPPLSPPNPSFAKQKRRGKDSAYYSGQPTQAQTPASLLPGASAQFGQTVSSLAESHGTWSGITPSVNTSPPGPAGEGPVDGSAAAENRRQRRRLERRRASGPTAEPPATTNVDMFD</sequence>
<dbReference type="CDD" id="cd08760">
    <property type="entry name" value="Cyt_b561_FRRS1_like"/>
    <property type="match status" value="1"/>
</dbReference>
<dbReference type="Proteomes" id="UP000030685">
    <property type="component" value="Unassembled WGS sequence"/>
</dbReference>
<feature type="transmembrane region" description="Helical" evidence="2">
    <location>
        <begin position="63"/>
        <end position="86"/>
    </location>
</feature>
<dbReference type="EMBL" id="JH658277">
    <property type="protein sequence ID" value="EXM04953.1"/>
    <property type="molecule type" value="Genomic_DNA"/>
</dbReference>
<feature type="region of interest" description="Disordered" evidence="1">
    <location>
        <begin position="364"/>
        <end position="501"/>
    </location>
</feature>
<reference evidence="3" key="2">
    <citation type="submission" date="2012-05" db="EMBL/GenBank/DDBJ databases">
        <title>The Genome Annotation of Fusarium oxysporum II5.</title>
        <authorList>
            <consortium name="The Broad Institute Genomics Platform"/>
            <person name="Ma L.-J."/>
            <person name="Corby-Kistler H."/>
            <person name="Broz K."/>
            <person name="Gale L.R."/>
            <person name="Jonkers W."/>
            <person name="O'Donnell K."/>
            <person name="Ploetz R."/>
            <person name="Steinberg C."/>
            <person name="Schwartz D.C."/>
            <person name="VanEtten H."/>
            <person name="Zhou S."/>
            <person name="Young S.K."/>
            <person name="Zeng Q."/>
            <person name="Gargeya S."/>
            <person name="Fitzgerald M."/>
            <person name="Abouelleil A."/>
            <person name="Alvarado L."/>
            <person name="Chapman S.B."/>
            <person name="Gainer-Dewar J."/>
            <person name="Goldberg J."/>
            <person name="Griggs A."/>
            <person name="Gujja S."/>
            <person name="Hansen M."/>
            <person name="Howarth C."/>
            <person name="Imamovic A."/>
            <person name="Ireland A."/>
            <person name="Larimer J."/>
            <person name="McCowan C."/>
            <person name="Murphy C."/>
            <person name="Pearson M."/>
            <person name="Poon T.W."/>
            <person name="Priest M."/>
            <person name="Roberts A."/>
            <person name="Saif S."/>
            <person name="Shea T."/>
            <person name="Sykes S."/>
            <person name="Wortman J."/>
            <person name="Nusbaum C."/>
            <person name="Birren B."/>
        </authorList>
    </citation>
    <scope>NUCLEOTIDE SEQUENCE</scope>
    <source>
        <strain evidence="3">54006</strain>
    </source>
</reference>
<proteinExistence type="predicted"/>
<dbReference type="AlphaFoldDB" id="X0JUR8"/>
<dbReference type="Gene3D" id="1.20.120.1770">
    <property type="match status" value="1"/>
</dbReference>
<feature type="region of interest" description="Disordered" evidence="1">
    <location>
        <begin position="518"/>
        <end position="767"/>
    </location>
</feature>
<dbReference type="HOGENOM" id="CLU_007077_0_0_1"/>
<feature type="region of interest" description="Disordered" evidence="1">
    <location>
        <begin position="286"/>
        <end position="339"/>
    </location>
</feature>
<feature type="compositionally biased region" description="Basic and acidic residues" evidence="1">
    <location>
        <begin position="631"/>
        <end position="647"/>
    </location>
</feature>
<feature type="transmembrane region" description="Helical" evidence="2">
    <location>
        <begin position="199"/>
        <end position="218"/>
    </location>
</feature>
<keyword evidence="2" id="KW-1133">Transmembrane helix</keyword>
<dbReference type="GeneID" id="42030250"/>
<feature type="transmembrane region" description="Helical" evidence="2">
    <location>
        <begin position="106"/>
        <end position="125"/>
    </location>
</feature>
<keyword evidence="2" id="KW-0472">Membrane</keyword>
<dbReference type="PANTHER" id="PTHR47797">
    <property type="entry name" value="DEHYDROGENASE, PUTATIVE (AFU_ORTHOLOGUE AFUA_8G05805)-RELATED"/>
    <property type="match status" value="1"/>
</dbReference>
<evidence type="ECO:0000313" key="3">
    <source>
        <dbReference type="EMBL" id="EXM04953.1"/>
    </source>
</evidence>
<feature type="transmembrane region" description="Helical" evidence="2">
    <location>
        <begin position="172"/>
        <end position="193"/>
    </location>
</feature>
<feature type="transmembrane region" description="Helical" evidence="2">
    <location>
        <begin position="137"/>
        <end position="160"/>
    </location>
</feature>
<feature type="compositionally biased region" description="Polar residues" evidence="1">
    <location>
        <begin position="675"/>
        <end position="686"/>
    </location>
</feature>
<keyword evidence="2" id="KW-0812">Transmembrane</keyword>
<feature type="compositionally biased region" description="Basic and acidic residues" evidence="1">
    <location>
        <begin position="553"/>
        <end position="565"/>
    </location>
</feature>